<dbReference type="EMBL" id="JBIAQY010000008">
    <property type="protein sequence ID" value="MFF3570936.1"/>
    <property type="molecule type" value="Genomic_DNA"/>
</dbReference>
<protein>
    <submittedName>
        <fullName evidence="4">PPOX class F420-dependent oxidoreductase</fullName>
        <ecNumber evidence="4">1.-.-.-</ecNumber>
    </submittedName>
</protein>
<dbReference type="InterPro" id="IPR011576">
    <property type="entry name" value="Pyridox_Oxase_N"/>
</dbReference>
<feature type="domain" description="Pyridoxamine 5'-phosphate oxidase N-terminal" evidence="3">
    <location>
        <begin position="9"/>
        <end position="133"/>
    </location>
</feature>
<dbReference type="PANTHER" id="PTHR35176">
    <property type="entry name" value="HEME OXYGENASE HI_0854-RELATED"/>
    <property type="match status" value="1"/>
</dbReference>
<evidence type="ECO:0000256" key="1">
    <source>
        <dbReference type="ARBA" id="ARBA00023002"/>
    </source>
</evidence>
<dbReference type="InterPro" id="IPR052019">
    <property type="entry name" value="F420H2_bilvrd_red/Heme_oxyg"/>
</dbReference>
<name>A0ABW6S6V3_9NOCA</name>
<dbReference type="RefSeq" id="WP_040820685.1">
    <property type="nucleotide sequence ID" value="NZ_JBIAQY010000008.1"/>
</dbReference>
<gene>
    <name evidence="4" type="ORF">ACFYXQ_24435</name>
</gene>
<dbReference type="Proteomes" id="UP001601992">
    <property type="component" value="Unassembled WGS sequence"/>
</dbReference>
<comment type="caution">
    <text evidence="4">The sequence shown here is derived from an EMBL/GenBank/DDBJ whole genome shotgun (WGS) entry which is preliminary data.</text>
</comment>
<keyword evidence="1 4" id="KW-0560">Oxidoreductase</keyword>
<evidence type="ECO:0000256" key="2">
    <source>
        <dbReference type="SAM" id="MobiDB-lite"/>
    </source>
</evidence>
<feature type="region of interest" description="Disordered" evidence="2">
    <location>
        <begin position="102"/>
        <end position="123"/>
    </location>
</feature>
<dbReference type="NCBIfam" id="TIGR03618">
    <property type="entry name" value="Rv1155_F420"/>
    <property type="match status" value="1"/>
</dbReference>
<feature type="compositionally biased region" description="Low complexity" evidence="2">
    <location>
        <begin position="114"/>
        <end position="123"/>
    </location>
</feature>
<evidence type="ECO:0000313" key="4">
    <source>
        <dbReference type="EMBL" id="MFF3570936.1"/>
    </source>
</evidence>
<dbReference type="GO" id="GO:0016491">
    <property type="term" value="F:oxidoreductase activity"/>
    <property type="evidence" value="ECO:0007669"/>
    <property type="project" value="UniProtKB-KW"/>
</dbReference>
<dbReference type="InterPro" id="IPR012349">
    <property type="entry name" value="Split_barrel_FMN-bd"/>
</dbReference>
<proteinExistence type="predicted"/>
<keyword evidence="5" id="KW-1185">Reference proteome</keyword>
<sequence length="137" mass="15517">MVAVPTGYDDLLERPLYGHLATTRPDGAVQVSPMWFDWDGELLRFAHTTKRQKYRNIQINPRVAMSISDPDDPYRYLEVRGNVERIDPDPAASFFLRIADRYKGSEPPPDAPPRGEAPADAPDWVVIVVRPTGFSKH</sequence>
<dbReference type="InterPro" id="IPR019920">
    <property type="entry name" value="F420-binding_dom_put"/>
</dbReference>
<dbReference type="Pfam" id="PF01243">
    <property type="entry name" value="PNPOx_N"/>
    <property type="match status" value="1"/>
</dbReference>
<organism evidence="4 5">
    <name type="scientific">Nocardia jiangxiensis</name>
    <dbReference type="NCBI Taxonomy" id="282685"/>
    <lineage>
        <taxon>Bacteria</taxon>
        <taxon>Bacillati</taxon>
        <taxon>Actinomycetota</taxon>
        <taxon>Actinomycetes</taxon>
        <taxon>Mycobacteriales</taxon>
        <taxon>Nocardiaceae</taxon>
        <taxon>Nocardia</taxon>
    </lineage>
</organism>
<evidence type="ECO:0000313" key="5">
    <source>
        <dbReference type="Proteomes" id="UP001601992"/>
    </source>
</evidence>
<evidence type="ECO:0000259" key="3">
    <source>
        <dbReference type="Pfam" id="PF01243"/>
    </source>
</evidence>
<dbReference type="Gene3D" id="2.30.110.10">
    <property type="entry name" value="Electron Transport, Fmn-binding Protein, Chain A"/>
    <property type="match status" value="1"/>
</dbReference>
<accession>A0ABW6S6V3</accession>
<dbReference type="PANTHER" id="PTHR35176:SF6">
    <property type="entry name" value="HEME OXYGENASE HI_0854-RELATED"/>
    <property type="match status" value="1"/>
</dbReference>
<dbReference type="EC" id="1.-.-.-" evidence="4"/>
<dbReference type="SUPFAM" id="SSF50475">
    <property type="entry name" value="FMN-binding split barrel"/>
    <property type="match status" value="1"/>
</dbReference>
<reference evidence="4 5" key="1">
    <citation type="submission" date="2024-10" db="EMBL/GenBank/DDBJ databases">
        <title>The Natural Products Discovery Center: Release of the First 8490 Sequenced Strains for Exploring Actinobacteria Biosynthetic Diversity.</title>
        <authorList>
            <person name="Kalkreuter E."/>
            <person name="Kautsar S.A."/>
            <person name="Yang D."/>
            <person name="Bader C.D."/>
            <person name="Teijaro C.N."/>
            <person name="Fluegel L."/>
            <person name="Davis C.M."/>
            <person name="Simpson J.R."/>
            <person name="Lauterbach L."/>
            <person name="Steele A.D."/>
            <person name="Gui C."/>
            <person name="Meng S."/>
            <person name="Li G."/>
            <person name="Viehrig K."/>
            <person name="Ye F."/>
            <person name="Su P."/>
            <person name="Kiefer A.F."/>
            <person name="Nichols A."/>
            <person name="Cepeda A.J."/>
            <person name="Yan W."/>
            <person name="Fan B."/>
            <person name="Jiang Y."/>
            <person name="Adhikari A."/>
            <person name="Zheng C.-J."/>
            <person name="Schuster L."/>
            <person name="Cowan T.M."/>
            <person name="Smanski M.J."/>
            <person name="Chevrette M.G."/>
            <person name="De Carvalho L.P.S."/>
            <person name="Shen B."/>
        </authorList>
    </citation>
    <scope>NUCLEOTIDE SEQUENCE [LARGE SCALE GENOMIC DNA]</scope>
    <source>
        <strain evidence="4 5">NPDC002593</strain>
    </source>
</reference>